<gene>
    <name evidence="3" type="ordered locus">Mlg_2585</name>
</gene>
<sequence>MNLKQNMGTVDRALRAIVGVILLALVFVGPQTPWGLIGIIPLATAAIGWCPVYLPLGLSTCGKKT</sequence>
<keyword evidence="1" id="KW-0472">Membrane</keyword>
<evidence type="ECO:0000256" key="1">
    <source>
        <dbReference type="SAM" id="Phobius"/>
    </source>
</evidence>
<name>Q0A5G2_ALKEH</name>
<proteinExistence type="predicted"/>
<keyword evidence="1" id="KW-1133">Transmembrane helix</keyword>
<dbReference type="OrthoDB" id="9804804at2"/>
<protein>
    <recommendedName>
        <fullName evidence="2">Inner membrane protein YgaP-like transmembrane domain-containing protein</fullName>
    </recommendedName>
</protein>
<evidence type="ECO:0000313" key="4">
    <source>
        <dbReference type="Proteomes" id="UP000001962"/>
    </source>
</evidence>
<feature type="transmembrane region" description="Helical" evidence="1">
    <location>
        <begin position="12"/>
        <end position="28"/>
    </location>
</feature>
<dbReference type="AlphaFoldDB" id="Q0A5G2"/>
<evidence type="ECO:0000313" key="3">
    <source>
        <dbReference type="EMBL" id="ABI57925.1"/>
    </source>
</evidence>
<dbReference type="KEGG" id="aeh:Mlg_2585"/>
<dbReference type="HOGENOM" id="CLU_176022_4_1_6"/>
<evidence type="ECO:0000259" key="2">
    <source>
        <dbReference type="Pfam" id="PF11127"/>
    </source>
</evidence>
<dbReference type="eggNOG" id="ENOG5033A4Z">
    <property type="taxonomic scope" value="Bacteria"/>
</dbReference>
<dbReference type="InterPro" id="IPR021309">
    <property type="entry name" value="YgaP-like_TM"/>
</dbReference>
<organism evidence="3 4">
    <name type="scientific">Alkalilimnicola ehrlichii (strain ATCC BAA-1101 / DSM 17681 / MLHE-1)</name>
    <dbReference type="NCBI Taxonomy" id="187272"/>
    <lineage>
        <taxon>Bacteria</taxon>
        <taxon>Pseudomonadati</taxon>
        <taxon>Pseudomonadota</taxon>
        <taxon>Gammaproteobacteria</taxon>
        <taxon>Chromatiales</taxon>
        <taxon>Ectothiorhodospiraceae</taxon>
        <taxon>Alkalilimnicola</taxon>
    </lineage>
</organism>
<dbReference type="RefSeq" id="WP_011630318.1">
    <property type="nucleotide sequence ID" value="NC_008340.1"/>
</dbReference>
<accession>Q0A5G2</accession>
<keyword evidence="4" id="KW-1185">Reference proteome</keyword>
<dbReference type="Proteomes" id="UP000001962">
    <property type="component" value="Chromosome"/>
</dbReference>
<keyword evidence="1" id="KW-0812">Transmembrane</keyword>
<dbReference type="EMBL" id="CP000453">
    <property type="protein sequence ID" value="ABI57925.1"/>
    <property type="molecule type" value="Genomic_DNA"/>
</dbReference>
<feature type="transmembrane region" description="Helical" evidence="1">
    <location>
        <begin position="34"/>
        <end position="56"/>
    </location>
</feature>
<dbReference type="Pfam" id="PF11127">
    <property type="entry name" value="YgaP-like_TM"/>
    <property type="match status" value="1"/>
</dbReference>
<reference evidence="4" key="1">
    <citation type="submission" date="2006-08" db="EMBL/GenBank/DDBJ databases">
        <title>Complete sequence of Alkalilimnicola ehrilichei MLHE-1.</title>
        <authorList>
            <person name="Copeland A."/>
            <person name="Lucas S."/>
            <person name="Lapidus A."/>
            <person name="Barry K."/>
            <person name="Detter J.C."/>
            <person name="Glavina del Rio T."/>
            <person name="Hammon N."/>
            <person name="Israni S."/>
            <person name="Dalin E."/>
            <person name="Tice H."/>
            <person name="Pitluck S."/>
            <person name="Sims D."/>
            <person name="Brettin T."/>
            <person name="Bruce D."/>
            <person name="Han C."/>
            <person name="Tapia R."/>
            <person name="Gilna P."/>
            <person name="Schmutz J."/>
            <person name="Larimer F."/>
            <person name="Land M."/>
            <person name="Hauser L."/>
            <person name="Kyrpides N."/>
            <person name="Mikhailova N."/>
            <person name="Oremland R.S."/>
            <person name="Hoeft S.E."/>
            <person name="Switzer-Blum J."/>
            <person name="Kulp T."/>
            <person name="King G."/>
            <person name="Tabita R."/>
            <person name="Witte B."/>
            <person name="Santini J.M."/>
            <person name="Basu P."/>
            <person name="Hollibaugh J.T."/>
            <person name="Xie G."/>
            <person name="Stolz J.F."/>
            <person name="Richardson P."/>
        </authorList>
    </citation>
    <scope>NUCLEOTIDE SEQUENCE [LARGE SCALE GENOMIC DNA]</scope>
    <source>
        <strain evidence="4">ATCC BAA-1101 / DSM 17681 / MLHE-1</strain>
    </source>
</reference>
<feature type="domain" description="Inner membrane protein YgaP-like transmembrane" evidence="2">
    <location>
        <begin position="4"/>
        <end position="64"/>
    </location>
</feature>